<gene>
    <name evidence="1" type="ORF">AN477_12985</name>
</gene>
<dbReference type="STRING" id="471514.AN477_12985"/>
<dbReference type="Proteomes" id="UP000050482">
    <property type="component" value="Unassembled WGS sequence"/>
</dbReference>
<dbReference type="EMBL" id="LJCO01000052">
    <property type="protein sequence ID" value="KPV43356.1"/>
    <property type="molecule type" value="Genomic_DNA"/>
</dbReference>
<dbReference type="PATRIC" id="fig|471514.4.peg.2418"/>
<dbReference type="Gene3D" id="2.70.180.10">
    <property type="entry name" value="Hypothetical protein YojF"/>
    <property type="match status" value="1"/>
</dbReference>
<evidence type="ECO:0000313" key="1">
    <source>
        <dbReference type="EMBL" id="KPV43356.1"/>
    </source>
</evidence>
<sequence length="103" mass="11334">MEPIQPGAVAAAVAKLQNKPVFIHLEVNPGAYWRNGQAALRSLHLKGEDPYRVFLELDEGHGLIQVNEVTHMELSDSMVILTGYDDKGRIAQTVEISLSPLTL</sequence>
<comment type="caution">
    <text evidence="1">The sequence shown here is derived from an EMBL/GenBank/DDBJ whole genome shotgun (WGS) entry which is preliminary data.</text>
</comment>
<evidence type="ECO:0000313" key="2">
    <source>
        <dbReference type="Proteomes" id="UP000050482"/>
    </source>
</evidence>
<protein>
    <submittedName>
        <fullName evidence="1">Uncharacterized protein</fullName>
    </submittedName>
</protein>
<accession>A0A0P9CCK3</accession>
<keyword evidence="2" id="KW-1185">Reference proteome</keyword>
<name>A0A0P9CCK3_9BACL</name>
<dbReference type="InterPro" id="IPR036492">
    <property type="entry name" value="YojF_sf"/>
</dbReference>
<reference evidence="1 2" key="1">
    <citation type="submission" date="2015-09" db="EMBL/GenBank/DDBJ databases">
        <title>Draft genome sequence of Alicyclobacillus ferrooxydans DSM 22381.</title>
        <authorList>
            <person name="Hemp J."/>
        </authorList>
    </citation>
    <scope>NUCLEOTIDE SEQUENCE [LARGE SCALE GENOMIC DNA]</scope>
    <source>
        <strain evidence="1 2">TC-34</strain>
    </source>
</reference>
<dbReference type="RefSeq" id="WP_054969591.1">
    <property type="nucleotide sequence ID" value="NZ_LJCO01000052.1"/>
</dbReference>
<organism evidence="1 2">
    <name type="scientific">Alicyclobacillus ferrooxydans</name>
    <dbReference type="NCBI Taxonomy" id="471514"/>
    <lineage>
        <taxon>Bacteria</taxon>
        <taxon>Bacillati</taxon>
        <taxon>Bacillota</taxon>
        <taxon>Bacilli</taxon>
        <taxon>Bacillales</taxon>
        <taxon>Alicyclobacillaceae</taxon>
        <taxon>Alicyclobacillus</taxon>
    </lineage>
</organism>
<proteinExistence type="predicted"/>
<dbReference type="SUPFAM" id="SSF89442">
    <property type="entry name" value="Hypothetical protein YojF"/>
    <property type="match status" value="1"/>
</dbReference>
<dbReference type="InterPro" id="IPR014934">
    <property type="entry name" value="DUF1806"/>
</dbReference>
<dbReference type="Pfam" id="PF08830">
    <property type="entry name" value="DUF1806"/>
    <property type="match status" value="1"/>
</dbReference>
<dbReference type="AlphaFoldDB" id="A0A0P9CCK3"/>